<dbReference type="AlphaFoldDB" id="A0A2A2F9Q7"/>
<evidence type="ECO:0000256" key="3">
    <source>
        <dbReference type="ARBA" id="ARBA00013223"/>
    </source>
</evidence>
<dbReference type="SUPFAM" id="SSF52343">
    <property type="entry name" value="Ferredoxin reductase-like, C-terminal NADP-linked domain"/>
    <property type="match status" value="1"/>
</dbReference>
<dbReference type="GO" id="GO:0000166">
    <property type="term" value="F:nucleotide binding"/>
    <property type="evidence" value="ECO:0007669"/>
    <property type="project" value="UniProtKB-KW"/>
</dbReference>
<feature type="domain" description="FAD-binding FR-type" evidence="10">
    <location>
        <begin position="2"/>
        <end position="103"/>
    </location>
</feature>
<dbReference type="PANTHER" id="PTHR47878">
    <property type="entry name" value="OXIDOREDUCTASE FAD/NAD(P)-BINDING DOMAIN PROTEIN"/>
    <property type="match status" value="1"/>
</dbReference>
<dbReference type="FunFam" id="2.40.30.10:FF:000018">
    <property type="entry name" value="Ferredoxin--NADP(+) reductase"/>
    <property type="match status" value="1"/>
</dbReference>
<evidence type="ECO:0000259" key="10">
    <source>
        <dbReference type="PROSITE" id="PS51384"/>
    </source>
</evidence>
<dbReference type="InterPro" id="IPR039261">
    <property type="entry name" value="FNR_nucleotide-bd"/>
</dbReference>
<dbReference type="InterPro" id="IPR008333">
    <property type="entry name" value="Cbr1-like_FAD-bd_dom"/>
</dbReference>
<organism evidence="11 12">
    <name type="scientific">Halovibrio salipaludis</name>
    <dbReference type="NCBI Taxonomy" id="2032626"/>
    <lineage>
        <taxon>Bacteria</taxon>
        <taxon>Pseudomonadati</taxon>
        <taxon>Pseudomonadota</taxon>
        <taxon>Gammaproteobacteria</taxon>
        <taxon>Oceanospirillales</taxon>
        <taxon>Halomonadaceae</taxon>
        <taxon>Halovibrio</taxon>
    </lineage>
</organism>
<gene>
    <name evidence="11" type="ORF">CK501_07395</name>
</gene>
<evidence type="ECO:0000256" key="9">
    <source>
        <dbReference type="ARBA" id="ARBA00047776"/>
    </source>
</evidence>
<evidence type="ECO:0000256" key="2">
    <source>
        <dbReference type="ARBA" id="ARBA00008312"/>
    </source>
</evidence>
<keyword evidence="7" id="KW-0521">NADP</keyword>
<evidence type="ECO:0000313" key="12">
    <source>
        <dbReference type="Proteomes" id="UP000218896"/>
    </source>
</evidence>
<dbReference type="InterPro" id="IPR017938">
    <property type="entry name" value="Riboflavin_synthase-like_b-brl"/>
</dbReference>
<comment type="catalytic activity">
    <reaction evidence="9">
        <text>2 reduced [2Fe-2S]-[ferredoxin] + NADP(+) + H(+) = 2 oxidized [2Fe-2S]-[ferredoxin] + NADPH</text>
        <dbReference type="Rhea" id="RHEA:20125"/>
        <dbReference type="Rhea" id="RHEA-COMP:10000"/>
        <dbReference type="Rhea" id="RHEA-COMP:10001"/>
        <dbReference type="ChEBI" id="CHEBI:15378"/>
        <dbReference type="ChEBI" id="CHEBI:33737"/>
        <dbReference type="ChEBI" id="CHEBI:33738"/>
        <dbReference type="ChEBI" id="CHEBI:57783"/>
        <dbReference type="ChEBI" id="CHEBI:58349"/>
        <dbReference type="EC" id="1.18.1.2"/>
    </reaction>
</comment>
<dbReference type="PROSITE" id="PS51384">
    <property type="entry name" value="FAD_FR"/>
    <property type="match status" value="1"/>
</dbReference>
<dbReference type="InterPro" id="IPR051930">
    <property type="entry name" value="FNR_type-1"/>
</dbReference>
<dbReference type="PRINTS" id="PR00371">
    <property type="entry name" value="FPNCR"/>
</dbReference>
<keyword evidence="5" id="KW-0547">Nucleotide-binding</keyword>
<name>A0A2A2F9Q7_9GAMM</name>
<accession>A0A2A2F9Q7</accession>
<dbReference type="RefSeq" id="WP_095617081.1">
    <property type="nucleotide sequence ID" value="NZ_NSKD01000002.1"/>
</dbReference>
<dbReference type="EC" id="1.18.1.2" evidence="3"/>
<proteinExistence type="inferred from homology"/>
<evidence type="ECO:0000256" key="1">
    <source>
        <dbReference type="ARBA" id="ARBA00001974"/>
    </source>
</evidence>
<dbReference type="GO" id="GO:0004324">
    <property type="term" value="F:ferredoxin-NADP+ reductase activity"/>
    <property type="evidence" value="ECO:0007669"/>
    <property type="project" value="UniProtKB-EC"/>
</dbReference>
<dbReference type="InterPro" id="IPR001433">
    <property type="entry name" value="OxRdtase_FAD/NAD-bd"/>
</dbReference>
<dbReference type="EMBL" id="NSKD01000002">
    <property type="protein sequence ID" value="PAU81359.1"/>
    <property type="molecule type" value="Genomic_DNA"/>
</dbReference>
<dbReference type="GO" id="GO:0034599">
    <property type="term" value="P:cellular response to oxidative stress"/>
    <property type="evidence" value="ECO:0007669"/>
    <property type="project" value="TreeGrafter"/>
</dbReference>
<evidence type="ECO:0000313" key="11">
    <source>
        <dbReference type="EMBL" id="PAU81359.1"/>
    </source>
</evidence>
<dbReference type="Gene3D" id="2.40.30.10">
    <property type="entry name" value="Translation factors"/>
    <property type="match status" value="1"/>
</dbReference>
<dbReference type="InterPro" id="IPR017927">
    <property type="entry name" value="FAD-bd_FR_type"/>
</dbReference>
<dbReference type="GO" id="GO:0042167">
    <property type="term" value="P:heme catabolic process"/>
    <property type="evidence" value="ECO:0007669"/>
    <property type="project" value="TreeGrafter"/>
</dbReference>
<dbReference type="Gene3D" id="3.40.50.80">
    <property type="entry name" value="Nucleotide-binding domain of ferredoxin-NADP reductase (FNR) module"/>
    <property type="match status" value="1"/>
</dbReference>
<dbReference type="SUPFAM" id="SSF63380">
    <property type="entry name" value="Riboflavin synthase domain-like"/>
    <property type="match status" value="1"/>
</dbReference>
<dbReference type="InterPro" id="IPR001709">
    <property type="entry name" value="Flavoprot_Pyr_Nucl_cyt_Rdtase"/>
</dbReference>
<keyword evidence="4" id="KW-0285">Flavoprotein</keyword>
<comment type="caution">
    <text evidence="11">The sequence shown here is derived from an EMBL/GenBank/DDBJ whole genome shotgun (WGS) entry which is preliminary data.</text>
</comment>
<reference evidence="11 12" key="1">
    <citation type="submission" date="2017-08" db="EMBL/GenBank/DDBJ databases">
        <title>Halovibrio sewagensis sp. nov., isolated from wastewater of high salinity.</title>
        <authorList>
            <person name="Dong X."/>
            <person name="Zhang G."/>
        </authorList>
    </citation>
    <scope>NUCLEOTIDE SEQUENCE [LARGE SCALE GENOMIC DNA]</scope>
    <source>
        <strain evidence="11 12">YL5-2</strain>
    </source>
</reference>
<evidence type="ECO:0000256" key="6">
    <source>
        <dbReference type="ARBA" id="ARBA00022827"/>
    </source>
</evidence>
<keyword evidence="12" id="KW-1185">Reference proteome</keyword>
<evidence type="ECO:0000256" key="5">
    <source>
        <dbReference type="ARBA" id="ARBA00022741"/>
    </source>
</evidence>
<keyword evidence="8" id="KW-0560">Oxidoreductase</keyword>
<dbReference type="PANTHER" id="PTHR47878:SF1">
    <property type="entry name" value="FLAVODOXIN_FERREDOXIN--NADP REDUCTASE"/>
    <property type="match status" value="1"/>
</dbReference>
<evidence type="ECO:0000256" key="7">
    <source>
        <dbReference type="ARBA" id="ARBA00022857"/>
    </source>
</evidence>
<dbReference type="OrthoDB" id="9784483at2"/>
<evidence type="ECO:0000256" key="8">
    <source>
        <dbReference type="ARBA" id="ARBA00023002"/>
    </source>
</evidence>
<comment type="similarity">
    <text evidence="2">Belongs to the ferredoxin--NADP reductase type 1 family.</text>
</comment>
<dbReference type="Pfam" id="PF00175">
    <property type="entry name" value="NAD_binding_1"/>
    <property type="match status" value="1"/>
</dbReference>
<dbReference type="Pfam" id="PF00970">
    <property type="entry name" value="FAD_binding_6"/>
    <property type="match status" value="1"/>
</dbReference>
<evidence type="ECO:0000256" key="4">
    <source>
        <dbReference type="ARBA" id="ARBA00022630"/>
    </source>
</evidence>
<comment type="cofactor">
    <cofactor evidence="1">
        <name>FAD</name>
        <dbReference type="ChEBI" id="CHEBI:57692"/>
    </cofactor>
</comment>
<dbReference type="CDD" id="cd06195">
    <property type="entry name" value="FNR1"/>
    <property type="match status" value="1"/>
</dbReference>
<dbReference type="Proteomes" id="UP000218896">
    <property type="component" value="Unassembled WGS sequence"/>
</dbReference>
<keyword evidence="6" id="KW-0274">FAD</keyword>
<dbReference type="InterPro" id="IPR033892">
    <property type="entry name" value="FNR_bac"/>
</dbReference>
<protein>
    <recommendedName>
        <fullName evidence="3">ferredoxin--NADP(+) reductase</fullName>
        <ecNumber evidence="3">1.18.1.2</ecNumber>
    </recommendedName>
</protein>
<sequence>MAKYNVETVLDVHHWTDELFSFRTTRDPAFRFKNGQFTMIGLQLEDGKPLMRAYSMASANHEDTLEFFSIKVQDGPLTSRLQHLEVGDEVLVGQKPTGTLIGGNLLPGRNLYLIGTGTGLAPFLSIIKDPEIYEQFQNVILVHGVRYVDELAYREAITSELPQHEYLGDMIRDQLTYYPTVTRENFDNQGRVTDLIENGELTKNLGMPDLSLEEDRFMICGSPGLLKDMVRILTERGFQEAKQGHQGHFVIERAFVEQ</sequence>